<gene>
    <name evidence="11" type="ORF">QBC34DRAFT_36612</name>
</gene>
<dbReference type="EMBL" id="MU865924">
    <property type="protein sequence ID" value="KAK4452457.1"/>
    <property type="molecule type" value="Genomic_DNA"/>
</dbReference>
<feature type="compositionally biased region" description="Low complexity" evidence="9">
    <location>
        <begin position="355"/>
        <end position="366"/>
    </location>
</feature>
<comment type="caution">
    <text evidence="11">The sequence shown here is derived from an EMBL/GenBank/DDBJ whole genome shotgun (WGS) entry which is preliminary data.</text>
</comment>
<dbReference type="Pfam" id="PF02765">
    <property type="entry name" value="POT1"/>
    <property type="match status" value="1"/>
</dbReference>
<dbReference type="Gene3D" id="2.40.50.140">
    <property type="entry name" value="Nucleic acid-binding proteins"/>
    <property type="match status" value="2"/>
</dbReference>
<reference evidence="11" key="2">
    <citation type="submission" date="2023-05" db="EMBL/GenBank/DDBJ databases">
        <authorList>
            <consortium name="Lawrence Berkeley National Laboratory"/>
            <person name="Steindorff A."/>
            <person name="Hensen N."/>
            <person name="Bonometti L."/>
            <person name="Westerberg I."/>
            <person name="Brannstrom I.O."/>
            <person name="Guillou S."/>
            <person name="Cros-Aarteil S."/>
            <person name="Calhoun S."/>
            <person name="Haridas S."/>
            <person name="Kuo A."/>
            <person name="Mondo S."/>
            <person name="Pangilinan J."/>
            <person name="Riley R."/>
            <person name="Labutti K."/>
            <person name="Andreopoulos B."/>
            <person name="Lipzen A."/>
            <person name="Chen C."/>
            <person name="Yanf M."/>
            <person name="Daum C."/>
            <person name="Ng V."/>
            <person name="Clum A."/>
            <person name="Ohm R."/>
            <person name="Martin F."/>
            <person name="Silar P."/>
            <person name="Natvig D."/>
            <person name="Lalanne C."/>
            <person name="Gautier V."/>
            <person name="Ament-Velasquez S.L."/>
            <person name="Kruys A."/>
            <person name="Hutchinson M.I."/>
            <person name="Powell A.J."/>
            <person name="Barry K."/>
            <person name="Miller A.N."/>
            <person name="Grigoriev I.V."/>
            <person name="Debuchy R."/>
            <person name="Gladieux P."/>
            <person name="Thoren M.H."/>
            <person name="Johannesson H."/>
        </authorList>
    </citation>
    <scope>NUCLEOTIDE SEQUENCE</scope>
    <source>
        <strain evidence="11">PSN243</strain>
    </source>
</reference>
<evidence type="ECO:0000256" key="5">
    <source>
        <dbReference type="ARBA" id="ARBA00022454"/>
    </source>
</evidence>
<feature type="region of interest" description="Disordered" evidence="9">
    <location>
        <begin position="588"/>
        <end position="623"/>
    </location>
</feature>
<name>A0AAV9GWS1_9PEZI</name>
<accession>A0AAV9GWS1</accession>
<dbReference type="GO" id="GO:0000783">
    <property type="term" value="C:nuclear telomere cap complex"/>
    <property type="evidence" value="ECO:0007669"/>
    <property type="project" value="TreeGrafter"/>
</dbReference>
<dbReference type="GO" id="GO:0098505">
    <property type="term" value="F:G-rich strand telomeric DNA binding"/>
    <property type="evidence" value="ECO:0007669"/>
    <property type="project" value="TreeGrafter"/>
</dbReference>
<evidence type="ECO:0000256" key="3">
    <source>
        <dbReference type="ARBA" id="ARBA00008442"/>
    </source>
</evidence>
<dbReference type="GO" id="GO:0010521">
    <property type="term" value="F:telomerase inhibitor activity"/>
    <property type="evidence" value="ECO:0007669"/>
    <property type="project" value="TreeGrafter"/>
</dbReference>
<feature type="compositionally biased region" description="Low complexity" evidence="9">
    <location>
        <begin position="399"/>
        <end position="411"/>
    </location>
</feature>
<dbReference type="SMART" id="SM00976">
    <property type="entry name" value="Telo_bind"/>
    <property type="match status" value="1"/>
</dbReference>
<proteinExistence type="inferred from homology"/>
<dbReference type="Proteomes" id="UP001321760">
    <property type="component" value="Unassembled WGS sequence"/>
</dbReference>
<dbReference type="PANTHER" id="PTHR14513:SF0">
    <property type="entry name" value="PROTECTION OF TELOMERES PROTEIN 1"/>
    <property type="match status" value="1"/>
</dbReference>
<reference evidence="11" key="1">
    <citation type="journal article" date="2023" name="Mol. Phylogenet. Evol.">
        <title>Genome-scale phylogeny and comparative genomics of the fungal order Sordariales.</title>
        <authorList>
            <person name="Hensen N."/>
            <person name="Bonometti L."/>
            <person name="Westerberg I."/>
            <person name="Brannstrom I.O."/>
            <person name="Guillou S."/>
            <person name="Cros-Aarteil S."/>
            <person name="Calhoun S."/>
            <person name="Haridas S."/>
            <person name="Kuo A."/>
            <person name="Mondo S."/>
            <person name="Pangilinan J."/>
            <person name="Riley R."/>
            <person name="LaButti K."/>
            <person name="Andreopoulos B."/>
            <person name="Lipzen A."/>
            <person name="Chen C."/>
            <person name="Yan M."/>
            <person name="Daum C."/>
            <person name="Ng V."/>
            <person name="Clum A."/>
            <person name="Steindorff A."/>
            <person name="Ohm R.A."/>
            <person name="Martin F."/>
            <person name="Silar P."/>
            <person name="Natvig D.O."/>
            <person name="Lalanne C."/>
            <person name="Gautier V."/>
            <person name="Ament-Velasquez S.L."/>
            <person name="Kruys A."/>
            <person name="Hutchinson M.I."/>
            <person name="Powell A.J."/>
            <person name="Barry K."/>
            <person name="Miller A.N."/>
            <person name="Grigoriev I.V."/>
            <person name="Debuchy R."/>
            <person name="Gladieux P."/>
            <person name="Hiltunen Thoren M."/>
            <person name="Johannesson H."/>
        </authorList>
    </citation>
    <scope>NUCLEOTIDE SEQUENCE</scope>
    <source>
        <strain evidence="11">PSN243</strain>
    </source>
</reference>
<feature type="domain" description="Telomeric single stranded DNA binding POT1/Cdc13" evidence="10">
    <location>
        <begin position="13"/>
        <end position="153"/>
    </location>
</feature>
<dbReference type="SUPFAM" id="SSF50249">
    <property type="entry name" value="Nucleic acid-binding proteins"/>
    <property type="match status" value="2"/>
</dbReference>
<feature type="region of interest" description="Disordered" evidence="9">
    <location>
        <begin position="238"/>
        <end position="257"/>
    </location>
</feature>
<dbReference type="FunFam" id="2.40.50.140:FF:000303">
    <property type="entry name" value="Protection of telomeres protein 1"/>
    <property type="match status" value="1"/>
</dbReference>
<dbReference type="GO" id="GO:0016233">
    <property type="term" value="P:telomere capping"/>
    <property type="evidence" value="ECO:0007669"/>
    <property type="project" value="TreeGrafter"/>
</dbReference>
<organism evidence="11 12">
    <name type="scientific">Podospora aff. communis PSN243</name>
    <dbReference type="NCBI Taxonomy" id="3040156"/>
    <lineage>
        <taxon>Eukaryota</taxon>
        <taxon>Fungi</taxon>
        <taxon>Dikarya</taxon>
        <taxon>Ascomycota</taxon>
        <taxon>Pezizomycotina</taxon>
        <taxon>Sordariomycetes</taxon>
        <taxon>Sordariomycetidae</taxon>
        <taxon>Sordariales</taxon>
        <taxon>Podosporaceae</taxon>
        <taxon>Podospora</taxon>
    </lineage>
</organism>
<evidence type="ECO:0000256" key="7">
    <source>
        <dbReference type="ARBA" id="ARBA00023125"/>
    </source>
</evidence>
<keyword evidence="5" id="KW-0158">Chromosome</keyword>
<dbReference type="InterPro" id="IPR012340">
    <property type="entry name" value="NA-bd_OB-fold"/>
</dbReference>
<evidence type="ECO:0000256" key="2">
    <source>
        <dbReference type="ARBA" id="ARBA00004574"/>
    </source>
</evidence>
<comment type="subcellular location">
    <subcellularLocation>
        <location evidence="2">Chromosome</location>
        <location evidence="2">Telomere</location>
    </subcellularLocation>
    <subcellularLocation>
        <location evidence="1">Nucleus</location>
    </subcellularLocation>
</comment>
<evidence type="ECO:0000256" key="9">
    <source>
        <dbReference type="SAM" id="MobiDB-lite"/>
    </source>
</evidence>
<protein>
    <recommendedName>
        <fullName evidence="4">Protection of telomeres protein 1</fullName>
    </recommendedName>
</protein>
<feature type="compositionally biased region" description="Basic residues" evidence="9">
    <location>
        <begin position="383"/>
        <end position="398"/>
    </location>
</feature>
<sequence length="675" mass="76475">MAPMKLPPDFIEIASIDETMQGKLINVAGIVKECLLPRSTYGTDLKSTLRLFDHSTDGQDEGIDMNIFRPEAEMPQIGAKDVVVAHKVKVQKRDGMVSLLSHKSTKFSIYKADRIPKPPHSAKSALDQGHKRDSMQLTEAVSQYVSHLFHKTDTYHVADEAEFQQKAAASLNFNTGKFRLLKDVSDSLFCDVIVHVARKPFDNGDKVSLYVSDYTENSAFFHYTWEGIKDIASRATSDPYGYTRSSQDDSDQEKDKWVGPYGKQTIQVTCFGPHASFIRSDVSSGCWLRIRNLRIKLGRDGNYLEGFLHEDKKYPGKVYVEVLSTDDREKADPRLVEAVHRWRDYHREKKRQMKEAANNIQAAEAAGQKRRQSLGVDQEPEKKKTKQQKKKERRKRKVQAQQQAEETQNQTPEIHEEREDLQLPPLNNSIACESHPGASILTIGSITASSQRDSEVGAQKLTLPFLCAKYRACVRVVDFYPTSLEKFACPRKQEQYEGFFSDADDSEVDTSDDSMDEDDGKRVWEWRFALQLEDARHPTQRVWAVVDNFNGQCLTGLDASDLSQDEEMLDRLRDRMFLLWGNLEEKKSEANKPRKKPVAKKTSVPQLEKPSLDSSDGEDNGSCGISESKVSNLPFMCCIQQYGVRDTRAGSPTDEAAPGQEWTRVFALFGTKIAC</sequence>
<dbReference type="InterPro" id="IPR028389">
    <property type="entry name" value="POT1"/>
</dbReference>
<dbReference type="Pfam" id="PF16686">
    <property type="entry name" value="POT1PC"/>
    <property type="match status" value="1"/>
</dbReference>
<dbReference type="InterPro" id="IPR032042">
    <property type="entry name" value="POT1PC"/>
</dbReference>
<keyword evidence="7" id="KW-0238">DNA-binding</keyword>
<keyword evidence="6" id="KW-0779">Telomere</keyword>
<evidence type="ECO:0000256" key="1">
    <source>
        <dbReference type="ARBA" id="ARBA00004123"/>
    </source>
</evidence>
<evidence type="ECO:0000313" key="11">
    <source>
        <dbReference type="EMBL" id="KAK4452457.1"/>
    </source>
</evidence>
<evidence type="ECO:0000256" key="4">
    <source>
        <dbReference type="ARBA" id="ARBA00015253"/>
    </source>
</evidence>
<dbReference type="InterPro" id="IPR011564">
    <property type="entry name" value="Telomer_end-bd_POT1/Cdc13"/>
</dbReference>
<keyword evidence="12" id="KW-1185">Reference proteome</keyword>
<evidence type="ECO:0000256" key="6">
    <source>
        <dbReference type="ARBA" id="ARBA00022895"/>
    </source>
</evidence>
<feature type="region of interest" description="Disordered" evidence="9">
    <location>
        <begin position="349"/>
        <end position="416"/>
    </location>
</feature>
<evidence type="ECO:0000259" key="10">
    <source>
        <dbReference type="SMART" id="SM00976"/>
    </source>
</evidence>
<comment type="similarity">
    <text evidence="3">Belongs to the telombin family.</text>
</comment>
<keyword evidence="8" id="KW-0539">Nucleus</keyword>
<evidence type="ECO:0000256" key="8">
    <source>
        <dbReference type="ARBA" id="ARBA00023242"/>
    </source>
</evidence>
<dbReference type="AlphaFoldDB" id="A0AAV9GWS1"/>
<evidence type="ECO:0000313" key="12">
    <source>
        <dbReference type="Proteomes" id="UP001321760"/>
    </source>
</evidence>
<dbReference type="GO" id="GO:0032210">
    <property type="term" value="P:regulation of telomere maintenance via telomerase"/>
    <property type="evidence" value="ECO:0007669"/>
    <property type="project" value="TreeGrafter"/>
</dbReference>
<dbReference type="PANTHER" id="PTHR14513">
    <property type="entry name" value="PROTECTION OF TELOMERES 1"/>
    <property type="match status" value="1"/>
</dbReference>